<sequence length="167" mass="18699">MDPIYSSLVIDKEHFHKAVLTPIFANAKCNRQNPPTSHCHFSRLNPLITRHLWRAITNLPRHSIAITEKEGVEYLLHYQGTDSAYIGKLGTTPQHLIQVDNSGFHTSSQRHGGIMYGIYGSGHMFASSDVVNHTTGSREGRGGDFVLETWKDNVSVGRKRFLAKGFP</sequence>
<accession>A0AAV4QVL7</accession>
<keyword evidence="2" id="KW-1185">Reference proteome</keyword>
<proteinExistence type="predicted"/>
<reference evidence="1 2" key="1">
    <citation type="submission" date="2021-06" db="EMBL/GenBank/DDBJ databases">
        <title>Caerostris extrusa draft genome.</title>
        <authorList>
            <person name="Kono N."/>
            <person name="Arakawa K."/>
        </authorList>
    </citation>
    <scope>NUCLEOTIDE SEQUENCE [LARGE SCALE GENOMIC DNA]</scope>
</reference>
<dbReference type="Proteomes" id="UP001054945">
    <property type="component" value="Unassembled WGS sequence"/>
</dbReference>
<protein>
    <submittedName>
        <fullName evidence="1">Uncharacterized protein</fullName>
    </submittedName>
</protein>
<organism evidence="1 2">
    <name type="scientific">Caerostris extrusa</name>
    <name type="common">Bark spider</name>
    <name type="synonym">Caerostris bankana</name>
    <dbReference type="NCBI Taxonomy" id="172846"/>
    <lineage>
        <taxon>Eukaryota</taxon>
        <taxon>Metazoa</taxon>
        <taxon>Ecdysozoa</taxon>
        <taxon>Arthropoda</taxon>
        <taxon>Chelicerata</taxon>
        <taxon>Arachnida</taxon>
        <taxon>Araneae</taxon>
        <taxon>Araneomorphae</taxon>
        <taxon>Entelegynae</taxon>
        <taxon>Araneoidea</taxon>
        <taxon>Araneidae</taxon>
        <taxon>Caerostris</taxon>
    </lineage>
</organism>
<dbReference type="EMBL" id="BPLR01006745">
    <property type="protein sequence ID" value="GIY12131.1"/>
    <property type="molecule type" value="Genomic_DNA"/>
</dbReference>
<name>A0AAV4QVL7_CAEEX</name>
<dbReference type="AlphaFoldDB" id="A0AAV4QVL7"/>
<evidence type="ECO:0000313" key="1">
    <source>
        <dbReference type="EMBL" id="GIY12131.1"/>
    </source>
</evidence>
<gene>
    <name evidence="1" type="ORF">CEXT_558491</name>
</gene>
<evidence type="ECO:0000313" key="2">
    <source>
        <dbReference type="Proteomes" id="UP001054945"/>
    </source>
</evidence>
<comment type="caution">
    <text evidence="1">The sequence shown here is derived from an EMBL/GenBank/DDBJ whole genome shotgun (WGS) entry which is preliminary data.</text>
</comment>